<protein>
    <recommendedName>
        <fullName evidence="3">Integrase catalytic domain-containing protein</fullName>
    </recommendedName>
</protein>
<dbReference type="InterPro" id="IPR001584">
    <property type="entry name" value="Integrase_cat-core"/>
</dbReference>
<comment type="caution">
    <text evidence="4">The sequence shown here is derived from an EMBL/GenBank/DDBJ whole genome shotgun (WGS) entry which is preliminary data.</text>
</comment>
<reference evidence="4 5" key="1">
    <citation type="submission" date="2015-11" db="EMBL/GenBank/DDBJ databases">
        <title>Ensifer anhuiense sp. nov., an effective nitrogen fixation bacterium with Glycine soja.</title>
        <authorList>
            <person name="Yan H."/>
            <person name="Chen W."/>
        </authorList>
    </citation>
    <scope>NUCLEOTIDE SEQUENCE [LARGE SCALE GENOMIC DNA]</scope>
    <source>
        <strain evidence="4 5">LMG 7837</strain>
    </source>
</reference>
<sequence>MSEDEVHYTTFGFSEDDRVRIYGKPYRVKPRPDGLGYIFTAVGGKENVGQEADVFQPEHLQISRMVHERTLKVDRDWFADDNSLKRAEAADKEDLPPYAANRYLMVTKFLEGYRGGTWKKTEDSAAEFYKAWDAMWKKKRGGTPKDDWDPLVRVTPRQFLRHVERFELCSKNPFSLVRNYRGKSLHKPTFDEDVRQIAYDYMAQIPSAKRPEASDYYEKFVQDPRISPLPPEKVPSLRTFQRWAEKRLADLHLAIAHKGLDVAKDEFQMTGAGQRRYKPLERIEIDETKLDVMKLLEGTRLDGMLDEGTKKKIRAMRFWASVAIDVGTKSILALRLLDSDPGGRSGLATLAMAVSPKDGVALFAGSESPWPQAGVPETVATDSGAAFNQRDFHMAVVALCGTHLIPPVRNARLRGTVERYFRTQNQRYMHLFSGRTFGNPIARGAYDSEGNAALNFEEFARLLVRLIVDAYHNTPHEGLNNMTPLQAWTVMTRKYEVLQISEEQERIFDVTVRNQKIGRHGVKFLGIPYFDRKLQKIVGNYRNGRVNFRVNPWDLSYIRIETADGGGYFTLKTPIPGFTGVSVTHWQTAKRWMDARFSAERQNDLAIVRRALRETEHDIKVAEERNNVASHNVTEEDLLQANRTLFKNHLFQPKANQDWGGYVPAEVDDTPSDVLPMPIPRSPQNILGPSTTAPLDPDRFAKARREDNGDGGRQRPARKRVSRPHKPEAGEQDAPAEFKPAQRKRLFNPDWKVDEK</sequence>
<keyword evidence="5" id="KW-1185">Reference proteome</keyword>
<feature type="compositionally biased region" description="Polar residues" evidence="2">
    <location>
        <begin position="682"/>
        <end position="693"/>
    </location>
</feature>
<dbReference type="InterPro" id="IPR012337">
    <property type="entry name" value="RNaseH-like_sf"/>
</dbReference>
<evidence type="ECO:0000256" key="1">
    <source>
        <dbReference type="SAM" id="Coils"/>
    </source>
</evidence>
<feature type="coiled-coil region" evidence="1">
    <location>
        <begin position="605"/>
        <end position="632"/>
    </location>
</feature>
<feature type="compositionally biased region" description="Basic and acidic residues" evidence="2">
    <location>
        <begin position="696"/>
        <end position="713"/>
    </location>
</feature>
<dbReference type="GO" id="GO:0003676">
    <property type="term" value="F:nucleic acid binding"/>
    <property type="evidence" value="ECO:0007669"/>
    <property type="project" value="InterPro"/>
</dbReference>
<dbReference type="InterPro" id="IPR015378">
    <property type="entry name" value="Transposase-like_Mu_C"/>
</dbReference>
<dbReference type="Pfam" id="PF09299">
    <property type="entry name" value="Mu-transpos_C"/>
    <property type="match status" value="1"/>
</dbReference>
<feature type="compositionally biased region" description="Basic residues" evidence="2">
    <location>
        <begin position="715"/>
        <end position="724"/>
    </location>
</feature>
<gene>
    <name evidence="4" type="ORF">ATB98_24065</name>
</gene>
<dbReference type="GO" id="GO:0015074">
    <property type="term" value="P:DNA integration"/>
    <property type="evidence" value="ECO:0007669"/>
    <property type="project" value="InterPro"/>
</dbReference>
<evidence type="ECO:0000313" key="4">
    <source>
        <dbReference type="EMBL" id="OAP48430.1"/>
    </source>
</evidence>
<dbReference type="InterPro" id="IPR036397">
    <property type="entry name" value="RNaseH_sf"/>
</dbReference>
<keyword evidence="1" id="KW-0175">Coiled coil</keyword>
<evidence type="ECO:0000256" key="2">
    <source>
        <dbReference type="SAM" id="MobiDB-lite"/>
    </source>
</evidence>
<dbReference type="STRING" id="36856.ATB98_24065"/>
<evidence type="ECO:0000259" key="3">
    <source>
        <dbReference type="PROSITE" id="PS50994"/>
    </source>
</evidence>
<organism evidence="4 5">
    <name type="scientific">Sinorhizobium saheli</name>
    <dbReference type="NCBI Taxonomy" id="36856"/>
    <lineage>
        <taxon>Bacteria</taxon>
        <taxon>Pseudomonadati</taxon>
        <taxon>Pseudomonadota</taxon>
        <taxon>Alphaproteobacteria</taxon>
        <taxon>Hyphomicrobiales</taxon>
        <taxon>Rhizobiaceae</taxon>
        <taxon>Sinorhizobium/Ensifer group</taxon>
        <taxon>Sinorhizobium</taxon>
    </lineage>
</organism>
<dbReference type="Proteomes" id="UP000078507">
    <property type="component" value="Unassembled WGS sequence"/>
</dbReference>
<dbReference type="OrthoDB" id="5287589at2"/>
<dbReference type="RefSeq" id="WP_066870557.1">
    <property type="nucleotide sequence ID" value="NZ_LNQB01000061.1"/>
</dbReference>
<proteinExistence type="predicted"/>
<dbReference type="AlphaFoldDB" id="A0A178YLM9"/>
<name>A0A178YLM9_SINSA</name>
<dbReference type="SUPFAM" id="SSF53098">
    <property type="entry name" value="Ribonuclease H-like"/>
    <property type="match status" value="1"/>
</dbReference>
<dbReference type="EMBL" id="LNQB01000061">
    <property type="protein sequence ID" value="OAP48430.1"/>
    <property type="molecule type" value="Genomic_DNA"/>
</dbReference>
<dbReference type="PROSITE" id="PS50994">
    <property type="entry name" value="INTEGRASE"/>
    <property type="match status" value="1"/>
</dbReference>
<accession>A0A178YLM9</accession>
<feature type="domain" description="Integrase catalytic" evidence="3">
    <location>
        <begin position="275"/>
        <end position="492"/>
    </location>
</feature>
<evidence type="ECO:0000313" key="5">
    <source>
        <dbReference type="Proteomes" id="UP000078507"/>
    </source>
</evidence>
<dbReference type="Gene3D" id="3.30.420.10">
    <property type="entry name" value="Ribonuclease H-like superfamily/Ribonuclease H"/>
    <property type="match status" value="1"/>
</dbReference>
<feature type="region of interest" description="Disordered" evidence="2">
    <location>
        <begin position="657"/>
        <end position="756"/>
    </location>
</feature>